<evidence type="ECO:0000256" key="1">
    <source>
        <dbReference type="SAM" id="MobiDB-lite"/>
    </source>
</evidence>
<accession>A0ABQ9PUQ9</accession>
<name>A0ABQ9PUQ9_9PEZI</name>
<dbReference type="EMBL" id="JARUPT010000212">
    <property type="protein sequence ID" value="KAK0375270.1"/>
    <property type="molecule type" value="Genomic_DNA"/>
</dbReference>
<sequence length="94" mass="9962">MNQHDVDVIPIYKATNSGTTLDSGNTRSITAQSPLSAQCFDEYSCIFGSTVFAGGGIKSIPGSHNDRSDIGSFGKFYGKSPDSSPHAMDNDRIA</sequence>
<evidence type="ECO:0000313" key="2">
    <source>
        <dbReference type="EMBL" id="KAK0375270.1"/>
    </source>
</evidence>
<keyword evidence="3" id="KW-1185">Reference proteome</keyword>
<feature type="region of interest" description="Disordered" evidence="1">
    <location>
        <begin position="71"/>
        <end position="94"/>
    </location>
</feature>
<organism evidence="2 3">
    <name type="scientific">Colletotrichum limetticola</name>
    <dbReference type="NCBI Taxonomy" id="1209924"/>
    <lineage>
        <taxon>Eukaryota</taxon>
        <taxon>Fungi</taxon>
        <taxon>Dikarya</taxon>
        <taxon>Ascomycota</taxon>
        <taxon>Pezizomycotina</taxon>
        <taxon>Sordariomycetes</taxon>
        <taxon>Hypocreomycetidae</taxon>
        <taxon>Glomerellales</taxon>
        <taxon>Glomerellaceae</taxon>
        <taxon>Colletotrichum</taxon>
        <taxon>Colletotrichum acutatum species complex</taxon>
    </lineage>
</organism>
<evidence type="ECO:0000313" key="3">
    <source>
        <dbReference type="Proteomes" id="UP001169217"/>
    </source>
</evidence>
<reference evidence="2" key="1">
    <citation type="submission" date="2023-04" db="EMBL/GenBank/DDBJ databases">
        <title>Colletotrichum limetticola genome sequence.</title>
        <authorList>
            <person name="Baroncelli R."/>
        </authorList>
    </citation>
    <scope>NUCLEOTIDE SEQUENCE</scope>
    <source>
        <strain evidence="2">KLA-Anderson</strain>
    </source>
</reference>
<protein>
    <submittedName>
        <fullName evidence="2">Uncharacterized protein</fullName>
    </submittedName>
</protein>
<gene>
    <name evidence="2" type="ORF">CLIM01_07356</name>
</gene>
<comment type="caution">
    <text evidence="2">The sequence shown here is derived from an EMBL/GenBank/DDBJ whole genome shotgun (WGS) entry which is preliminary data.</text>
</comment>
<proteinExistence type="predicted"/>
<dbReference type="Proteomes" id="UP001169217">
    <property type="component" value="Unassembled WGS sequence"/>
</dbReference>